<proteinExistence type="predicted"/>
<evidence type="ECO:0000313" key="2">
    <source>
        <dbReference type="EMBL" id="TFK92928.1"/>
    </source>
</evidence>
<evidence type="ECO:0000256" key="1">
    <source>
        <dbReference type="SAM" id="MobiDB-lite"/>
    </source>
</evidence>
<organism evidence="2 3">
    <name type="scientific">Polyporus arcularius HHB13444</name>
    <dbReference type="NCBI Taxonomy" id="1314778"/>
    <lineage>
        <taxon>Eukaryota</taxon>
        <taxon>Fungi</taxon>
        <taxon>Dikarya</taxon>
        <taxon>Basidiomycota</taxon>
        <taxon>Agaricomycotina</taxon>
        <taxon>Agaricomycetes</taxon>
        <taxon>Polyporales</taxon>
        <taxon>Polyporaceae</taxon>
        <taxon>Polyporus</taxon>
    </lineage>
</organism>
<name>A0A5C3PYJ4_9APHY</name>
<sequence>MYAATASTNPSTSGLSALPFHGWVRDVRVSEDSSPTSLEWSGSSTLCSTPKSTASTEYDVYASVRHGVHLSTGHLGPPCCHRTHRHDMSASLTSCVFPIIPTASQPPQIALRPSTDSRSHHDSQQCNGLVVAHGCPAPADSSHPPSSSRRSLPGRVPLKCHG</sequence>
<dbReference type="InParanoid" id="A0A5C3PYJ4"/>
<feature type="region of interest" description="Disordered" evidence="1">
    <location>
        <begin position="106"/>
        <end position="125"/>
    </location>
</feature>
<accession>A0A5C3PYJ4</accession>
<gene>
    <name evidence="2" type="ORF">K466DRAFT_182493</name>
</gene>
<reference evidence="2 3" key="1">
    <citation type="journal article" date="2019" name="Nat. Ecol. Evol.">
        <title>Megaphylogeny resolves global patterns of mushroom evolution.</title>
        <authorList>
            <person name="Varga T."/>
            <person name="Krizsan K."/>
            <person name="Foldi C."/>
            <person name="Dima B."/>
            <person name="Sanchez-Garcia M."/>
            <person name="Sanchez-Ramirez S."/>
            <person name="Szollosi G.J."/>
            <person name="Szarkandi J.G."/>
            <person name="Papp V."/>
            <person name="Albert L."/>
            <person name="Andreopoulos W."/>
            <person name="Angelini C."/>
            <person name="Antonin V."/>
            <person name="Barry K.W."/>
            <person name="Bougher N.L."/>
            <person name="Buchanan P."/>
            <person name="Buyck B."/>
            <person name="Bense V."/>
            <person name="Catcheside P."/>
            <person name="Chovatia M."/>
            <person name="Cooper J."/>
            <person name="Damon W."/>
            <person name="Desjardin D."/>
            <person name="Finy P."/>
            <person name="Geml J."/>
            <person name="Haridas S."/>
            <person name="Hughes K."/>
            <person name="Justo A."/>
            <person name="Karasinski D."/>
            <person name="Kautmanova I."/>
            <person name="Kiss B."/>
            <person name="Kocsube S."/>
            <person name="Kotiranta H."/>
            <person name="LaButti K.M."/>
            <person name="Lechner B.E."/>
            <person name="Liimatainen K."/>
            <person name="Lipzen A."/>
            <person name="Lukacs Z."/>
            <person name="Mihaltcheva S."/>
            <person name="Morgado L.N."/>
            <person name="Niskanen T."/>
            <person name="Noordeloos M.E."/>
            <person name="Ohm R.A."/>
            <person name="Ortiz-Santana B."/>
            <person name="Ovrebo C."/>
            <person name="Racz N."/>
            <person name="Riley R."/>
            <person name="Savchenko A."/>
            <person name="Shiryaev A."/>
            <person name="Soop K."/>
            <person name="Spirin V."/>
            <person name="Szebenyi C."/>
            <person name="Tomsovsky M."/>
            <person name="Tulloss R.E."/>
            <person name="Uehling J."/>
            <person name="Grigoriev I.V."/>
            <person name="Vagvolgyi C."/>
            <person name="Papp T."/>
            <person name="Martin F.M."/>
            <person name="Miettinen O."/>
            <person name="Hibbett D.S."/>
            <person name="Nagy L.G."/>
        </authorList>
    </citation>
    <scope>NUCLEOTIDE SEQUENCE [LARGE SCALE GENOMIC DNA]</scope>
    <source>
        <strain evidence="2 3">HHB13444</strain>
    </source>
</reference>
<dbReference type="AlphaFoldDB" id="A0A5C3PYJ4"/>
<protein>
    <submittedName>
        <fullName evidence="2">Uncharacterized protein</fullName>
    </submittedName>
</protein>
<feature type="compositionally biased region" description="Low complexity" evidence="1">
    <location>
        <begin position="136"/>
        <end position="162"/>
    </location>
</feature>
<feature type="region of interest" description="Disordered" evidence="1">
    <location>
        <begin position="134"/>
        <end position="162"/>
    </location>
</feature>
<dbReference type="EMBL" id="ML210990">
    <property type="protein sequence ID" value="TFK92928.1"/>
    <property type="molecule type" value="Genomic_DNA"/>
</dbReference>
<evidence type="ECO:0000313" key="3">
    <source>
        <dbReference type="Proteomes" id="UP000308197"/>
    </source>
</evidence>
<dbReference type="Proteomes" id="UP000308197">
    <property type="component" value="Unassembled WGS sequence"/>
</dbReference>
<keyword evidence="3" id="KW-1185">Reference proteome</keyword>